<evidence type="ECO:0000313" key="3">
    <source>
        <dbReference type="EMBL" id="CAG4893418.1"/>
    </source>
</evidence>
<dbReference type="AlphaFoldDB" id="A0A9N8RUW7"/>
<name>A0A9N8RUW7_9BURK</name>
<reference evidence="3" key="1">
    <citation type="submission" date="2021-04" db="EMBL/GenBank/DDBJ databases">
        <authorList>
            <person name="Vanwijnsberghe S."/>
        </authorList>
    </citation>
    <scope>NUCLEOTIDE SEQUENCE</scope>
    <source>
        <strain evidence="3">LMG 31841</strain>
    </source>
</reference>
<evidence type="ECO:0000256" key="2">
    <source>
        <dbReference type="SAM" id="SignalP"/>
    </source>
</evidence>
<dbReference type="Pfam" id="PF13416">
    <property type="entry name" value="SBP_bac_8"/>
    <property type="match status" value="1"/>
</dbReference>
<keyword evidence="1 2" id="KW-0732">Signal</keyword>
<keyword evidence="4" id="KW-1185">Reference proteome</keyword>
<dbReference type="InterPro" id="IPR006059">
    <property type="entry name" value="SBP"/>
</dbReference>
<dbReference type="EMBL" id="CAJQZC010000003">
    <property type="protein sequence ID" value="CAG4893418.1"/>
    <property type="molecule type" value="Genomic_DNA"/>
</dbReference>
<evidence type="ECO:0008006" key="5">
    <source>
        <dbReference type="Google" id="ProtNLM"/>
    </source>
</evidence>
<comment type="caution">
    <text evidence="3">The sequence shown here is derived from an EMBL/GenBank/DDBJ whole genome shotgun (WGS) entry which is preliminary data.</text>
</comment>
<proteinExistence type="predicted"/>
<protein>
    <recommendedName>
        <fullName evidence="5">Spermidine/putrescine ABC transporter substrate-binding protein</fullName>
    </recommendedName>
</protein>
<accession>A0A9N8RUW7</accession>
<dbReference type="CDD" id="cd13589">
    <property type="entry name" value="PBP2_polyamine_RpCGA009"/>
    <property type="match status" value="1"/>
</dbReference>
<evidence type="ECO:0000313" key="4">
    <source>
        <dbReference type="Proteomes" id="UP000789704"/>
    </source>
</evidence>
<dbReference type="Gene3D" id="3.40.190.10">
    <property type="entry name" value="Periplasmic binding protein-like II"/>
    <property type="match status" value="2"/>
</dbReference>
<evidence type="ECO:0000256" key="1">
    <source>
        <dbReference type="ARBA" id="ARBA00022729"/>
    </source>
</evidence>
<feature type="chain" id="PRO_5040299051" description="Spermidine/putrescine ABC transporter substrate-binding protein" evidence="2">
    <location>
        <begin position="28"/>
        <end position="349"/>
    </location>
</feature>
<dbReference type="PANTHER" id="PTHR30222">
    <property type="entry name" value="SPERMIDINE/PUTRESCINE-BINDING PERIPLASMIC PROTEIN"/>
    <property type="match status" value="1"/>
</dbReference>
<dbReference type="PANTHER" id="PTHR30222:SF2">
    <property type="entry name" value="ABC TRANSPORTER SUBSTRATE-BINDING PROTEIN"/>
    <property type="match status" value="1"/>
</dbReference>
<organism evidence="3 4">
    <name type="scientific">Paraburkholderia saeva</name>
    <dbReference type="NCBI Taxonomy" id="2777537"/>
    <lineage>
        <taxon>Bacteria</taxon>
        <taxon>Pseudomonadati</taxon>
        <taxon>Pseudomonadota</taxon>
        <taxon>Betaproteobacteria</taxon>
        <taxon>Burkholderiales</taxon>
        <taxon>Burkholderiaceae</taxon>
        <taxon>Paraburkholderia</taxon>
    </lineage>
</organism>
<sequence>MLKFGKSRCAVAVGAFALALGSSQVMAAELTVVNFGGANGDAQKVAFNQPFEASTGTKVTAVEYNGEQAKVKAMVEAKHVNWDVVEVESGDLGRACDEGMYEKLDWSKIAKKSDLVPESPQTCGVGFFVWSTAMAYNADKLKTGPASWADFWNVQKIPGKRGMRKGARYNLEFALMADGVAPKDVYKVLATKAGQDRAFKKLDELKPNIQWWEAGAQPPQFLVAGDVVMTTAYNGRIDAAQKEGKNLKVVWNGSIYDLDYWAIPKGSPNKDQAEKYIAYTLSSKPQQEYAKHIAYGPVNNAAIKSLDAKTLANLPNSPANGKNAVLQDAAFWTDHGDELEQRFASWASK</sequence>
<dbReference type="SUPFAM" id="SSF53850">
    <property type="entry name" value="Periplasmic binding protein-like II"/>
    <property type="match status" value="1"/>
</dbReference>
<dbReference type="Proteomes" id="UP000789704">
    <property type="component" value="Unassembled WGS sequence"/>
</dbReference>
<gene>
    <name evidence="3" type="ORF">LMG31841_01696</name>
</gene>
<dbReference type="RefSeq" id="WP_228875720.1">
    <property type="nucleotide sequence ID" value="NZ_CAJQYX010000001.1"/>
</dbReference>
<feature type="signal peptide" evidence="2">
    <location>
        <begin position="1"/>
        <end position="27"/>
    </location>
</feature>